<evidence type="ECO:0000313" key="10">
    <source>
        <dbReference type="EMBL" id="PZD71525.1"/>
    </source>
</evidence>
<dbReference type="PANTHER" id="PTHR43493:SF5">
    <property type="entry name" value="DNA GYRASE SUBUNIT A, CHLOROPLASTIC_MITOCHONDRIAL"/>
    <property type="match status" value="1"/>
</dbReference>
<dbReference type="AlphaFoldDB" id="A0A2W1JJ43"/>
<evidence type="ECO:0000256" key="3">
    <source>
        <dbReference type="ARBA" id="ARBA00012895"/>
    </source>
</evidence>
<comment type="caution">
    <text evidence="10">The sequence shown here is derived from an EMBL/GenBank/DDBJ whole genome shotgun (WGS) entry which is preliminary data.</text>
</comment>
<comment type="catalytic activity">
    <reaction evidence="1 7">
        <text>ATP-dependent breakage, passage and rejoining of double-stranded DNA.</text>
        <dbReference type="EC" id="5.6.2.2"/>
    </reaction>
</comment>
<dbReference type="NCBIfam" id="TIGR01063">
    <property type="entry name" value="gyrA"/>
    <property type="match status" value="1"/>
</dbReference>
<evidence type="ECO:0000259" key="9">
    <source>
        <dbReference type="PROSITE" id="PS52040"/>
    </source>
</evidence>
<dbReference type="GO" id="GO:0005524">
    <property type="term" value="F:ATP binding"/>
    <property type="evidence" value="ECO:0007669"/>
    <property type="project" value="InterPro"/>
</dbReference>
<proteinExistence type="inferred from homology"/>
<dbReference type="EC" id="5.6.2.2" evidence="3"/>
<feature type="active site" description="O-(5'-phospho-DNA)-tyrosine intermediate" evidence="7">
    <location>
        <position position="127"/>
    </location>
</feature>
<reference evidence="10 11" key="1">
    <citation type="journal article" date="2018" name="Sci. Rep.">
        <title>A novel species of the marine cyanobacterium Acaryochloris with a unique pigment content and lifestyle.</title>
        <authorList>
            <person name="Partensky F."/>
            <person name="Six C."/>
            <person name="Ratin M."/>
            <person name="Garczarek L."/>
            <person name="Vaulot D."/>
            <person name="Probert I."/>
            <person name="Calteau A."/>
            <person name="Gourvil P."/>
            <person name="Marie D."/>
            <person name="Grebert T."/>
            <person name="Bouchier C."/>
            <person name="Le Panse S."/>
            <person name="Gachenot M."/>
            <person name="Rodriguez F."/>
            <person name="Garrido J.L."/>
        </authorList>
    </citation>
    <scope>NUCLEOTIDE SEQUENCE [LARGE SCALE GENOMIC DNA]</scope>
    <source>
        <strain evidence="10 11">RCC1774</strain>
    </source>
</reference>
<keyword evidence="6 7" id="KW-0413">Isomerase</keyword>
<keyword evidence="11" id="KW-1185">Reference proteome</keyword>
<dbReference type="InterPro" id="IPR002205">
    <property type="entry name" value="Topo_IIA_dom_A"/>
</dbReference>
<dbReference type="GO" id="GO:0005737">
    <property type="term" value="C:cytoplasm"/>
    <property type="evidence" value="ECO:0007669"/>
    <property type="project" value="TreeGrafter"/>
</dbReference>
<dbReference type="InterPro" id="IPR013757">
    <property type="entry name" value="Topo_IIA_A_a_sf"/>
</dbReference>
<dbReference type="Gene3D" id="2.120.10.90">
    <property type="entry name" value="DNA gyrase/topoisomerase IV, subunit A, C-terminal"/>
    <property type="match status" value="1"/>
</dbReference>
<gene>
    <name evidence="10" type="primary">gyrA_3</name>
    <name evidence="10" type="ORF">C1752_06145</name>
</gene>
<evidence type="ECO:0000313" key="11">
    <source>
        <dbReference type="Proteomes" id="UP000248857"/>
    </source>
</evidence>
<dbReference type="FunFam" id="3.30.1360.40:FF:000002">
    <property type="entry name" value="DNA gyrase subunit A"/>
    <property type="match status" value="1"/>
</dbReference>
<dbReference type="PANTHER" id="PTHR43493">
    <property type="entry name" value="DNA GYRASE/TOPOISOMERASE SUBUNIT A"/>
    <property type="match status" value="1"/>
</dbReference>
<dbReference type="GO" id="GO:0009330">
    <property type="term" value="C:DNA topoisomerase type II (double strand cut, ATP-hydrolyzing) complex"/>
    <property type="evidence" value="ECO:0007669"/>
    <property type="project" value="TreeGrafter"/>
</dbReference>
<dbReference type="SMART" id="SM00434">
    <property type="entry name" value="TOP4c"/>
    <property type="match status" value="1"/>
</dbReference>
<dbReference type="SUPFAM" id="SSF56719">
    <property type="entry name" value="Type II DNA topoisomerase"/>
    <property type="match status" value="1"/>
</dbReference>
<dbReference type="PROSITE" id="PS52040">
    <property type="entry name" value="TOPO_IIA"/>
    <property type="match status" value="1"/>
</dbReference>
<dbReference type="Gene3D" id="3.90.199.10">
    <property type="entry name" value="Topoisomerase II, domain 5"/>
    <property type="match status" value="1"/>
</dbReference>
<dbReference type="Gene3D" id="1.10.268.10">
    <property type="entry name" value="Topoisomerase, domain 3"/>
    <property type="match status" value="1"/>
</dbReference>
<evidence type="ECO:0000256" key="8">
    <source>
        <dbReference type="SAM" id="Coils"/>
    </source>
</evidence>
<dbReference type="FunFam" id="1.10.268.10:FF:000001">
    <property type="entry name" value="DNA gyrase subunit A"/>
    <property type="match status" value="1"/>
</dbReference>
<keyword evidence="5 7" id="KW-0238">DNA-binding</keyword>
<evidence type="ECO:0000256" key="2">
    <source>
        <dbReference type="ARBA" id="ARBA00008263"/>
    </source>
</evidence>
<dbReference type="NCBIfam" id="NF004044">
    <property type="entry name" value="PRK05561.1"/>
    <property type="match status" value="1"/>
</dbReference>
<dbReference type="InterPro" id="IPR006691">
    <property type="entry name" value="GyrA/parC_rep"/>
</dbReference>
<accession>A0A2W1JJ43</accession>
<dbReference type="Proteomes" id="UP000248857">
    <property type="component" value="Unassembled WGS sequence"/>
</dbReference>
<dbReference type="Gene3D" id="3.30.1360.40">
    <property type="match status" value="1"/>
</dbReference>
<dbReference type="GO" id="GO:0034335">
    <property type="term" value="F:DNA negative supercoiling activity"/>
    <property type="evidence" value="ECO:0007669"/>
    <property type="project" value="UniProtKB-ARBA"/>
</dbReference>
<evidence type="ECO:0000256" key="1">
    <source>
        <dbReference type="ARBA" id="ARBA00000185"/>
    </source>
</evidence>
<dbReference type="InterPro" id="IPR013760">
    <property type="entry name" value="Topo_IIA-like_dom_sf"/>
</dbReference>
<evidence type="ECO:0000256" key="7">
    <source>
        <dbReference type="PROSITE-ProRule" id="PRU01384"/>
    </source>
</evidence>
<name>A0A2W1JJ43_9CYAN</name>
<dbReference type="RefSeq" id="WP_110987945.1">
    <property type="nucleotide sequence ID" value="NZ_CAWNWM010000016.1"/>
</dbReference>
<dbReference type="InterPro" id="IPR035516">
    <property type="entry name" value="Gyrase/topoIV_suA_C"/>
</dbReference>
<dbReference type="GO" id="GO:0003677">
    <property type="term" value="F:DNA binding"/>
    <property type="evidence" value="ECO:0007669"/>
    <property type="project" value="UniProtKB-UniRule"/>
</dbReference>
<feature type="coiled-coil region" evidence="8">
    <location>
        <begin position="447"/>
        <end position="495"/>
    </location>
</feature>
<dbReference type="CDD" id="cd00187">
    <property type="entry name" value="TOP4c"/>
    <property type="match status" value="1"/>
</dbReference>
<protein>
    <recommendedName>
        <fullName evidence="3">DNA topoisomerase (ATP-hydrolyzing)</fullName>
        <ecNumber evidence="3">5.6.2.2</ecNumber>
    </recommendedName>
</protein>
<dbReference type="Pfam" id="PF00521">
    <property type="entry name" value="DNA_topoisoIV"/>
    <property type="match status" value="1"/>
</dbReference>
<dbReference type="EMBL" id="PQWO01000016">
    <property type="protein sequence ID" value="PZD71525.1"/>
    <property type="molecule type" value="Genomic_DNA"/>
</dbReference>
<dbReference type="SUPFAM" id="SSF101904">
    <property type="entry name" value="GyrA/ParC C-terminal domain-like"/>
    <property type="match status" value="1"/>
</dbReference>
<dbReference type="InterPro" id="IPR013758">
    <property type="entry name" value="Topo_IIA_A/C_ab"/>
</dbReference>
<dbReference type="FunFam" id="3.90.199.10:FF:000001">
    <property type="entry name" value="DNA gyrase subunit A"/>
    <property type="match status" value="1"/>
</dbReference>
<evidence type="ECO:0000256" key="6">
    <source>
        <dbReference type="ARBA" id="ARBA00023235"/>
    </source>
</evidence>
<dbReference type="GO" id="GO:0006265">
    <property type="term" value="P:DNA topological change"/>
    <property type="evidence" value="ECO:0007669"/>
    <property type="project" value="UniProtKB-UniRule"/>
</dbReference>
<evidence type="ECO:0000256" key="4">
    <source>
        <dbReference type="ARBA" id="ARBA00023029"/>
    </source>
</evidence>
<keyword evidence="4 7" id="KW-0799">Topoisomerase</keyword>
<sequence length="816" mass="90449">MAKQLNLLSAGRVIATALSTEMEQSYLEYAMSVIVGRALPDVRDGLKPVHRRILYAMHELGLTPDRPYRKCARVVGDVLGKYHPHGDQSVYDALVRMVQSFSSRYPLVAGHGNFGSVDNDPPAAMRYTETRLSTFGNISLLEDVGEETVGFVGNFDNSQQEPTVLPAQLPTLLLNGCSGIAVGMATNIPPHNLGEIVDALIALIDRPELSPEELLEIVPGPDFPTGGEIMGQTGITEAYATGRGSITVRAVTRIEEVQPGRGRHRRPVIVVTEMPYQVNKAGCIEKIASLISQGRLEGIADLRDESDREGMRVVIELKRESDPEVVLSHLYRLTPLQSNFGVIMLAIVNGQPVQLSLKEVLQEFLDFREETLTRRYRYQLEQAQTRIHLVEGLRSALGNVDTVVEILRQAADGTTAKYELQNQLDLSDRQADAILAMPMRRLTGLEQQKLKEEFDELTTQIQGLEVLLGSRHELFKSLKQDFRALKRQHNDERRTHLQLAAAPKTVAVRSADDPVTVEISQRGYVRCLRSTPRPRSQKAAEWQEQPRDLPLRLSNTRLSDEIVTFTNSGKAYQVPLQSVPLTSNKARGVPLMTLQPESAHKEEIATYFFRSAVDPESRLILLTEQGRIKMLPWSDFADITARGLGAIKLKDDDQLRWVVPIGEESEVAIATSTGRLLRIPVTEVPEMGRTAQGNRALRLRKQEQIAGMVTLTDDSALVLLSSRGYCKRLPIDFFRIGKLGDVGSQAIQFATKTDVLISALPTTAEILVTTNQDRIAYLPTDDLPVAGREGAGRQVLKPQRGELLVGATPVFDQPDA</sequence>
<dbReference type="InterPro" id="IPR050220">
    <property type="entry name" value="Type_II_DNA_Topoisomerases"/>
</dbReference>
<feature type="domain" description="Topo IIA-type catalytic" evidence="9">
    <location>
        <begin position="39"/>
        <end position="511"/>
    </location>
</feature>
<dbReference type="OrthoDB" id="9806486at2"/>
<comment type="similarity">
    <text evidence="2">Belongs to the type II topoisomerase GyrA/ParC subunit family.</text>
</comment>
<keyword evidence="8" id="KW-0175">Coiled coil</keyword>
<evidence type="ECO:0000256" key="5">
    <source>
        <dbReference type="ARBA" id="ARBA00023125"/>
    </source>
</evidence>
<organism evidence="10 11">
    <name type="scientific">Acaryochloris thomasi RCC1774</name>
    <dbReference type="NCBI Taxonomy" id="1764569"/>
    <lineage>
        <taxon>Bacteria</taxon>
        <taxon>Bacillati</taxon>
        <taxon>Cyanobacteriota</taxon>
        <taxon>Cyanophyceae</taxon>
        <taxon>Acaryochloridales</taxon>
        <taxon>Acaryochloridaceae</taxon>
        <taxon>Acaryochloris</taxon>
        <taxon>Acaryochloris thomasi</taxon>
    </lineage>
</organism>
<dbReference type="Pfam" id="PF03989">
    <property type="entry name" value="DNA_gyraseA_C"/>
    <property type="match status" value="5"/>
</dbReference>